<evidence type="ECO:0000313" key="3">
    <source>
        <dbReference type="Proteomes" id="UP001154114"/>
    </source>
</evidence>
<accession>A0A9N8KUJ7</accession>
<dbReference type="Proteomes" id="UP001154114">
    <property type="component" value="Chromosome 10"/>
</dbReference>
<organism evidence="2 3">
    <name type="scientific">Chrysodeixis includens</name>
    <name type="common">Soybean looper</name>
    <name type="synonym">Pseudoplusia includens</name>
    <dbReference type="NCBI Taxonomy" id="689277"/>
    <lineage>
        <taxon>Eukaryota</taxon>
        <taxon>Metazoa</taxon>
        <taxon>Ecdysozoa</taxon>
        <taxon>Arthropoda</taxon>
        <taxon>Hexapoda</taxon>
        <taxon>Insecta</taxon>
        <taxon>Pterygota</taxon>
        <taxon>Neoptera</taxon>
        <taxon>Endopterygota</taxon>
        <taxon>Lepidoptera</taxon>
        <taxon>Glossata</taxon>
        <taxon>Ditrysia</taxon>
        <taxon>Noctuoidea</taxon>
        <taxon>Noctuidae</taxon>
        <taxon>Plusiinae</taxon>
        <taxon>Chrysodeixis</taxon>
    </lineage>
</organism>
<dbReference type="EMBL" id="LR824013">
    <property type="protein sequence ID" value="CAD0199107.1"/>
    <property type="molecule type" value="Genomic_DNA"/>
</dbReference>
<protein>
    <submittedName>
        <fullName evidence="2">Uncharacterized protein</fullName>
    </submittedName>
</protein>
<reference evidence="2" key="1">
    <citation type="submission" date="2021-12" db="EMBL/GenBank/DDBJ databases">
        <authorList>
            <person name="King R."/>
        </authorList>
    </citation>
    <scope>NUCLEOTIDE SEQUENCE</scope>
</reference>
<gene>
    <name evidence="2" type="ORF">CINC_LOCUS803</name>
</gene>
<keyword evidence="3" id="KW-1185">Reference proteome</keyword>
<dbReference type="AlphaFoldDB" id="A0A9N8KUJ7"/>
<evidence type="ECO:0000313" key="2">
    <source>
        <dbReference type="EMBL" id="CAD0199107.1"/>
    </source>
</evidence>
<name>A0A9N8KUJ7_CHRIL</name>
<evidence type="ECO:0000256" key="1">
    <source>
        <dbReference type="SAM" id="MobiDB-lite"/>
    </source>
</evidence>
<feature type="region of interest" description="Disordered" evidence="1">
    <location>
        <begin position="1"/>
        <end position="20"/>
    </location>
</feature>
<sequence length="111" mass="11745">MGYGNGGRYSSPTRATGAPIPTFRGYYEDSAARSAGAVATTASELIISVCVWRHTPANDVRGVGGTNDGISSSNDDVEQWRRALAAPRYTTDAGVVAVVRARRVPCSDMIH</sequence>
<proteinExistence type="predicted"/>